<dbReference type="EMBL" id="MK072079">
    <property type="protein sequence ID" value="AYV78472.1"/>
    <property type="molecule type" value="Genomic_DNA"/>
</dbReference>
<evidence type="ECO:0000313" key="1">
    <source>
        <dbReference type="EMBL" id="AYV78472.1"/>
    </source>
</evidence>
<protein>
    <submittedName>
        <fullName evidence="1">Uncharacterized protein</fullName>
    </submittedName>
</protein>
<organism evidence="1">
    <name type="scientific">Edafosvirus sp</name>
    <dbReference type="NCBI Taxonomy" id="2487765"/>
    <lineage>
        <taxon>Viruses</taxon>
        <taxon>Varidnaviria</taxon>
        <taxon>Bamfordvirae</taxon>
        <taxon>Nucleocytoviricota</taxon>
        <taxon>Megaviricetes</taxon>
        <taxon>Imitervirales</taxon>
        <taxon>Mimiviridae</taxon>
        <taxon>Klosneuvirinae</taxon>
    </lineage>
</organism>
<proteinExistence type="predicted"/>
<accession>A0A3G4ZU96</accession>
<gene>
    <name evidence="1" type="ORF">Edafosvirus14_19</name>
</gene>
<sequence length="376" mass="44393">MYFEDFLKTQLSDNDYNIINNIVSDKPNIQLNDLLFDKIVTMIYSACQSKLNIVMVYYNSNTTHTHNTQKTINKIINYLLDNSNPDLTIAQLEILCELRIIDQKILQIFIDKKILPSTKSLEYLCENYTCEYIIDNHYYFAILSPYNIINLLSNNVYITDIAIKNIFKKGETKCIKMLLDKRKNYIITDDDFINGIKSQICDVNIFHEYGYEITNISILDEIDKLMDEYNNKIDNSKRRYTIFQFKKEINKLSKINFAIFGTFNKRIEEFCLKYNIPFDYKKYNVSMNNENLYFIIGSASSGTEEITNFIKTNKINPDTKCLEIACKKKDNVVIKHLLHKKYNIKPSQECLTSYVQNKCVNLNRTILNEMLKRFFE</sequence>
<reference evidence="1" key="1">
    <citation type="submission" date="2018-10" db="EMBL/GenBank/DDBJ databases">
        <title>Hidden diversity of soil giant viruses.</title>
        <authorList>
            <person name="Schulz F."/>
            <person name="Alteio L."/>
            <person name="Goudeau D."/>
            <person name="Ryan E.M."/>
            <person name="Malmstrom R.R."/>
            <person name="Blanchard J."/>
            <person name="Woyke T."/>
        </authorList>
    </citation>
    <scope>NUCLEOTIDE SEQUENCE</scope>
    <source>
        <strain evidence="1">EDV1</strain>
    </source>
</reference>
<name>A0A3G4ZU96_9VIRU</name>